<keyword evidence="2" id="KW-1133">Transmembrane helix</keyword>
<keyword evidence="3" id="KW-0732">Signal</keyword>
<sequence>MKKIVYIIILLSNLLFAQEEVKKQFDLANELYRKENYAEAIKKYENILTKNKVESAELYFNLGNCYYKLGEIAPSIYNFEKSLLLNPDDESVKTNLSFAQKTAIDDIKVIPSVGFSNFVYKVTLWFHYDIWAWISISLSVLFLISFLGYYFSSTTMIKRIFFLGMFVCLGLLLFSITSAFLQKRFTKIIRPAIIFEEVVNVKSEPKNSSENVFTLHEGTKVYVKETLDNWKRIELTDKTEGWIKKEAIKELKD</sequence>
<dbReference type="InterPro" id="IPR011990">
    <property type="entry name" value="TPR-like_helical_dom_sf"/>
</dbReference>
<reference evidence="5" key="1">
    <citation type="submission" date="2021-12" db="EMBL/GenBank/DDBJ databases">
        <authorList>
            <person name="Cha I.-T."/>
            <person name="Lee K.-E."/>
            <person name="Park S.-J."/>
        </authorList>
    </citation>
    <scope>NUCLEOTIDE SEQUENCE</scope>
    <source>
        <strain evidence="5">YSM-43</strain>
    </source>
</reference>
<dbReference type="RefSeq" id="WP_246917866.1">
    <property type="nucleotide sequence ID" value="NZ_CP090145.1"/>
</dbReference>
<evidence type="ECO:0000256" key="2">
    <source>
        <dbReference type="SAM" id="Phobius"/>
    </source>
</evidence>
<dbReference type="InterPro" id="IPR019734">
    <property type="entry name" value="TPR_rpt"/>
</dbReference>
<name>A0ABY4HRG0_9FLAO</name>
<feature type="transmembrane region" description="Helical" evidence="2">
    <location>
        <begin position="160"/>
        <end position="181"/>
    </location>
</feature>
<dbReference type="PROSITE" id="PS50005">
    <property type="entry name" value="TPR"/>
    <property type="match status" value="1"/>
</dbReference>
<feature type="domain" description="SH3b" evidence="4">
    <location>
        <begin position="198"/>
        <end position="247"/>
    </location>
</feature>
<reference evidence="5" key="2">
    <citation type="submission" date="2022-04" db="EMBL/GenBank/DDBJ databases">
        <title>Complete Genome Sequence of Flavobacterium sediminilitoris YSM-43, Isolated from a Tidal Sediment.</title>
        <authorList>
            <person name="Lee P.A."/>
        </authorList>
    </citation>
    <scope>NUCLEOTIDE SEQUENCE</scope>
    <source>
        <strain evidence="5">YSM-43</strain>
    </source>
</reference>
<dbReference type="SMART" id="SM00028">
    <property type="entry name" value="TPR"/>
    <property type="match status" value="2"/>
</dbReference>
<feature type="transmembrane region" description="Helical" evidence="2">
    <location>
        <begin position="130"/>
        <end position="151"/>
    </location>
</feature>
<keyword evidence="2" id="KW-0472">Membrane</keyword>
<accession>A0ABY4HRG0</accession>
<evidence type="ECO:0000256" key="1">
    <source>
        <dbReference type="PROSITE-ProRule" id="PRU00339"/>
    </source>
</evidence>
<dbReference type="InterPro" id="IPR003646">
    <property type="entry name" value="SH3-like_bac-type"/>
</dbReference>
<dbReference type="Gene3D" id="2.30.30.40">
    <property type="entry name" value="SH3 Domains"/>
    <property type="match status" value="1"/>
</dbReference>
<feature type="signal peptide" evidence="3">
    <location>
        <begin position="1"/>
        <end position="17"/>
    </location>
</feature>
<feature type="repeat" description="TPR" evidence="1">
    <location>
        <begin position="56"/>
        <end position="89"/>
    </location>
</feature>
<proteinExistence type="predicted"/>
<dbReference type="Pfam" id="PF00515">
    <property type="entry name" value="TPR_1"/>
    <property type="match status" value="1"/>
</dbReference>
<dbReference type="PROSITE" id="PS50293">
    <property type="entry name" value="TPR_REGION"/>
    <property type="match status" value="1"/>
</dbReference>
<dbReference type="EMBL" id="CP090145">
    <property type="protein sequence ID" value="UOX34801.1"/>
    <property type="molecule type" value="Genomic_DNA"/>
</dbReference>
<dbReference type="Proteomes" id="UP000830454">
    <property type="component" value="Chromosome"/>
</dbReference>
<keyword evidence="2" id="KW-0812">Transmembrane</keyword>
<organism evidence="5 6">
    <name type="scientific">Flavobacterium sediminilitoris</name>
    <dbReference type="NCBI Taxonomy" id="2024526"/>
    <lineage>
        <taxon>Bacteria</taxon>
        <taxon>Pseudomonadati</taxon>
        <taxon>Bacteroidota</taxon>
        <taxon>Flavobacteriia</taxon>
        <taxon>Flavobacteriales</taxon>
        <taxon>Flavobacteriaceae</taxon>
        <taxon>Flavobacterium</taxon>
    </lineage>
</organism>
<dbReference type="Gene3D" id="1.25.40.10">
    <property type="entry name" value="Tetratricopeptide repeat domain"/>
    <property type="match status" value="1"/>
</dbReference>
<evidence type="ECO:0000313" key="5">
    <source>
        <dbReference type="EMBL" id="UOX34801.1"/>
    </source>
</evidence>
<keyword evidence="6" id="KW-1185">Reference proteome</keyword>
<evidence type="ECO:0000313" key="6">
    <source>
        <dbReference type="Proteomes" id="UP000830454"/>
    </source>
</evidence>
<gene>
    <name evidence="5" type="ORF">LXD69_04655</name>
</gene>
<evidence type="ECO:0000256" key="3">
    <source>
        <dbReference type="SAM" id="SignalP"/>
    </source>
</evidence>
<protein>
    <submittedName>
        <fullName evidence="5">Tetratricopeptide repeat protein</fullName>
    </submittedName>
</protein>
<dbReference type="Pfam" id="PF08239">
    <property type="entry name" value="SH3_3"/>
    <property type="match status" value="1"/>
</dbReference>
<feature type="chain" id="PRO_5046997310" evidence="3">
    <location>
        <begin position="18"/>
        <end position="253"/>
    </location>
</feature>
<evidence type="ECO:0000259" key="4">
    <source>
        <dbReference type="Pfam" id="PF08239"/>
    </source>
</evidence>
<keyword evidence="1" id="KW-0802">TPR repeat</keyword>
<dbReference type="SUPFAM" id="SSF48452">
    <property type="entry name" value="TPR-like"/>
    <property type="match status" value="1"/>
</dbReference>